<evidence type="ECO:0000313" key="3">
    <source>
        <dbReference type="Proteomes" id="UP000037751"/>
    </source>
</evidence>
<dbReference type="GeneID" id="28730367"/>
<dbReference type="STRING" id="77020.A0A0M8MKR3"/>
<dbReference type="InterPro" id="IPR036188">
    <property type="entry name" value="FAD/NAD-bd_sf"/>
</dbReference>
<accession>A0A0M8MKR3</accession>
<organism evidence="2 3">
    <name type="scientific">Malassezia pachydermatis</name>
    <dbReference type="NCBI Taxonomy" id="77020"/>
    <lineage>
        <taxon>Eukaryota</taxon>
        <taxon>Fungi</taxon>
        <taxon>Dikarya</taxon>
        <taxon>Basidiomycota</taxon>
        <taxon>Ustilaginomycotina</taxon>
        <taxon>Malasseziomycetes</taxon>
        <taxon>Malasseziales</taxon>
        <taxon>Malasseziaceae</taxon>
        <taxon>Malassezia</taxon>
    </lineage>
</organism>
<dbReference type="AlphaFoldDB" id="A0A0M8MKR3"/>
<dbReference type="Gene3D" id="3.50.50.60">
    <property type="entry name" value="FAD/NAD(P)-binding domain"/>
    <property type="match status" value="1"/>
</dbReference>
<name>A0A0M8MKR3_9BASI</name>
<comment type="caution">
    <text evidence="2">The sequence shown here is derived from an EMBL/GenBank/DDBJ whole genome shotgun (WGS) entry which is preliminary data.</text>
</comment>
<dbReference type="Proteomes" id="UP000037751">
    <property type="component" value="Unassembled WGS sequence"/>
</dbReference>
<gene>
    <name evidence="2" type="ORF">Malapachy_4036</name>
</gene>
<dbReference type="RefSeq" id="XP_017992078.1">
    <property type="nucleotide sequence ID" value="XM_018138491.1"/>
</dbReference>
<sequence length="621" mass="69530">MKGLERKDSSLPRESMLKILVLDKLGDGWLGQWRRNFKALEIPYLRSPMFFHTDPSDLDGLLEYAVQTQRDKSAPHTIIWDLLTGQSMMHRKKGQGRQEGHPDLLEVPGVVGKEISKHKWKQSKYRKHANLVTALGPIVNERDRRDYQNPSTKLFHDFTDYIVDRYHIHPPRDEKGEVLSLSNWLADDNAKLLPTATLLRGEIQDMDYGRLQVQHIDGSQEDVNAFSIKTRDQCHIAARYVVSAVGYGGRPSIPPWLMHAECAMQKKGIVDFVDLCAQGEDESNSSDSDSDQSHHSAGSTITNPSSEEAVDDDKGAGMQASSASYGEGWAHSSAICTGTFAFPQGMLAHRVQSGQTTTVLVVGGGLSSAQICDLCIRRGITKVIFLLRGFFKVKPFDFSIDWVGKYANINKMSFWQTDDAEGRMQMIDEGRNGGSINPPYARVLQQHAKNGRLEIRTHTEVEKALWDNVAQKWKLTVRRQEYVGTENQFMNNPQKPGTIEACEVDYIISATGSQLGFGTLPFMQRLSSKMHVPEIRGIPIVNEDLQYGTLPLYVIGSYSALQIGPTAFNLGGIREAADRVVMKIRDMEEGCECAHEETDDEGSIGQYAHFLYHHLSLDSAE</sequence>
<proteinExistence type="predicted"/>
<reference evidence="2 3" key="1">
    <citation type="submission" date="2015-07" db="EMBL/GenBank/DDBJ databases">
        <title>Draft Genome Sequence of Malassezia furfur CBS1878 and Malassezia pachydermatis CBS1879.</title>
        <authorList>
            <person name="Triana S."/>
            <person name="Ohm R."/>
            <person name="Gonzalez A."/>
            <person name="DeCock H."/>
            <person name="Restrepo S."/>
            <person name="Celis A."/>
        </authorList>
    </citation>
    <scope>NUCLEOTIDE SEQUENCE [LARGE SCALE GENOMIC DNA]</scope>
    <source>
        <strain evidence="2 3">CBS 1879</strain>
    </source>
</reference>
<feature type="region of interest" description="Disordered" evidence="1">
    <location>
        <begin position="280"/>
        <end position="319"/>
    </location>
</feature>
<dbReference type="SUPFAM" id="SSF51905">
    <property type="entry name" value="FAD/NAD(P)-binding domain"/>
    <property type="match status" value="1"/>
</dbReference>
<feature type="compositionally biased region" description="Acidic residues" evidence="1">
    <location>
        <begin position="280"/>
        <end position="290"/>
    </location>
</feature>
<evidence type="ECO:0000313" key="2">
    <source>
        <dbReference type="EMBL" id="KOS14446.1"/>
    </source>
</evidence>
<dbReference type="VEuPathDB" id="FungiDB:Malapachy_4036"/>
<dbReference type="OrthoDB" id="76038at2759"/>
<dbReference type="EMBL" id="LGAV01000004">
    <property type="protein sequence ID" value="KOS14446.1"/>
    <property type="molecule type" value="Genomic_DNA"/>
</dbReference>
<keyword evidence="3" id="KW-1185">Reference proteome</keyword>
<evidence type="ECO:0000256" key="1">
    <source>
        <dbReference type="SAM" id="MobiDB-lite"/>
    </source>
</evidence>
<dbReference type="PANTHER" id="PTHR38663:SF1">
    <property type="entry name" value="L-ORNITHINE N(5)-MONOOXYGENASE"/>
    <property type="match status" value="1"/>
</dbReference>
<protein>
    <submittedName>
        <fullName evidence="2">Uncharacterized protein</fullName>
    </submittedName>
</protein>
<dbReference type="PANTHER" id="PTHR38663">
    <property type="match status" value="1"/>
</dbReference>